<protein>
    <recommendedName>
        <fullName evidence="1">Anaphase-promoting complex subunit 4</fullName>
    </recommendedName>
</protein>
<keyword evidence="2" id="KW-0132">Cell division</keyword>
<dbReference type="GO" id="GO:0051301">
    <property type="term" value="P:cell division"/>
    <property type="evidence" value="ECO:0007669"/>
    <property type="project" value="UniProtKB-KW"/>
</dbReference>
<evidence type="ECO:0000256" key="3">
    <source>
        <dbReference type="ARBA" id="ARBA00022776"/>
    </source>
</evidence>
<keyword evidence="5" id="KW-0131">Cell cycle</keyword>
<dbReference type="Pfam" id="PF12896">
    <property type="entry name" value="ANAPC4"/>
    <property type="match status" value="1"/>
</dbReference>
<dbReference type="PANTHER" id="PTHR13260:SF0">
    <property type="entry name" value="ANAPHASE-PROMOTING COMPLEX SUBUNIT 4"/>
    <property type="match status" value="1"/>
</dbReference>
<reference evidence="8 9" key="1">
    <citation type="submission" date="2023-11" db="EMBL/GenBank/DDBJ databases">
        <title>An acidophilic fungus is an integral part of prey digestion in a carnivorous sundew plant.</title>
        <authorList>
            <person name="Tsai I.J."/>
        </authorList>
    </citation>
    <scope>NUCLEOTIDE SEQUENCE [LARGE SCALE GENOMIC DNA]</scope>
    <source>
        <strain evidence="8">169a</strain>
    </source>
</reference>
<evidence type="ECO:0000259" key="6">
    <source>
        <dbReference type="Pfam" id="PF12894"/>
    </source>
</evidence>
<dbReference type="InterPro" id="IPR024977">
    <property type="entry name" value="Apc4-like_WD40_dom"/>
</dbReference>
<evidence type="ECO:0000256" key="4">
    <source>
        <dbReference type="ARBA" id="ARBA00022786"/>
    </source>
</evidence>
<evidence type="ECO:0000256" key="1">
    <source>
        <dbReference type="ARBA" id="ARBA00016067"/>
    </source>
</evidence>
<dbReference type="GO" id="GO:0005680">
    <property type="term" value="C:anaphase-promoting complex"/>
    <property type="evidence" value="ECO:0007669"/>
    <property type="project" value="InterPro"/>
</dbReference>
<evidence type="ECO:0000313" key="9">
    <source>
        <dbReference type="Proteomes" id="UP001303373"/>
    </source>
</evidence>
<dbReference type="InterPro" id="IPR011047">
    <property type="entry name" value="Quinoprotein_ADH-like_sf"/>
</dbReference>
<dbReference type="SUPFAM" id="SSF50998">
    <property type="entry name" value="Quinoprotein alcohol dehydrogenase-like"/>
    <property type="match status" value="1"/>
</dbReference>
<name>A0AAQ3M985_9PEZI</name>
<keyword evidence="3" id="KW-0498">Mitosis</keyword>
<dbReference type="Proteomes" id="UP001303373">
    <property type="component" value="Chromosome 10"/>
</dbReference>
<dbReference type="GO" id="GO:0031145">
    <property type="term" value="P:anaphase-promoting complex-dependent catabolic process"/>
    <property type="evidence" value="ECO:0007669"/>
    <property type="project" value="InterPro"/>
</dbReference>
<dbReference type="EMBL" id="CP138589">
    <property type="protein sequence ID" value="WPH03337.1"/>
    <property type="molecule type" value="Genomic_DNA"/>
</dbReference>
<keyword evidence="4" id="KW-0833">Ubl conjugation pathway</keyword>
<evidence type="ECO:0000256" key="5">
    <source>
        <dbReference type="ARBA" id="ARBA00023306"/>
    </source>
</evidence>
<evidence type="ECO:0000259" key="7">
    <source>
        <dbReference type="Pfam" id="PF12896"/>
    </source>
</evidence>
<keyword evidence="9" id="KW-1185">Reference proteome</keyword>
<accession>A0AAQ3M985</accession>
<feature type="domain" description="Anaphase-promoting complex subunit 4-like WD40" evidence="6">
    <location>
        <begin position="32"/>
        <end position="115"/>
    </location>
</feature>
<gene>
    <name evidence="8" type="ORF">R9X50_00621400</name>
</gene>
<dbReference type="InterPro" id="IPR024789">
    <property type="entry name" value="APC4"/>
</dbReference>
<evidence type="ECO:0000256" key="2">
    <source>
        <dbReference type="ARBA" id="ARBA00022618"/>
    </source>
</evidence>
<dbReference type="Pfam" id="PF12894">
    <property type="entry name" value="ANAPC4_WD40"/>
    <property type="match status" value="1"/>
</dbReference>
<dbReference type="PANTHER" id="PTHR13260">
    <property type="entry name" value="ANAPHASE PROMOTING COMPLEX SUBUNIT 4 APC4"/>
    <property type="match status" value="1"/>
</dbReference>
<dbReference type="GO" id="GO:0070979">
    <property type="term" value="P:protein K11-linked ubiquitination"/>
    <property type="evidence" value="ECO:0007669"/>
    <property type="project" value="TreeGrafter"/>
</dbReference>
<dbReference type="GO" id="GO:0034399">
    <property type="term" value="C:nuclear periphery"/>
    <property type="evidence" value="ECO:0007669"/>
    <property type="project" value="TreeGrafter"/>
</dbReference>
<evidence type="ECO:0000313" key="8">
    <source>
        <dbReference type="EMBL" id="WPH03337.1"/>
    </source>
</evidence>
<sequence length="802" mass="87908">MLSDEVMAQGGAGLSLLFEKRLANAIQSHELVAYCDPHDLIALVPSDPCSEVVVYRLNGQVAFSIKRKNGFLPVEAAVTALKWKPNGAYLAVGWADGFYGMYSGENGRVLSSGSVRVGNSGQAWSLELGMLGVVDDADDDDEEEGGVVVCAFGWDTHQPDKGDAKKIGQLNTTSEEWYDGFDDGESVDSAVRMIKCNAQPTMKDLSRALTILDVTKVLPRLSAIPSHGLRAGEDGTRFASQAATDGIFETQKDETSGSIDVLLVCGSDGTVQVLLDESINIGTCNLDVRPLLLASHPRSSSHAILSQATNGDLQSSFVELPLDALSGPLLHVIATNTKRMQNILSYTTHTIRCIHHDLTTGLQFPSRLLKNMNEELSEKQEGDVVTNLFHLAMTGCFTPTMLEWLIDIVKETNHKRWDQAVNGMYTNMQNHIFINLLPALDRLSIAAITLRGHACFHKCSGQFDVPPDLFTRVLDGIDSIRLVAQKVSLLIATEQKQFRAFSKWVRVMIEIGVAGPGSKGATEVEERETPNLDFPLLLAYMEKTLMESPIIPYVEPLPALKASCASEEEFWDHEVPKSLGYDQTLSALEQTDEMPPKGVSRDDNLATNLPALTVYLFAAVRAAVESITTWQSRMLVPPTSAAIPCERDTRVAQLYMSSSQTAEGPPSKRTTNVLTLPSPQTLLAHTLRPKTSEKQILLTLSEDVELMDAKYHPYEPEAIIVLVRLQNNVSDIEYALQTLRVSPSPLSSKAPAKRAEELHAFRSGSTFSPERILIGGRKGRTVCVVLGNSGRQWQILDLRGRL</sequence>
<organism evidence="8 9">
    <name type="scientific">Acrodontium crateriforme</name>
    <dbReference type="NCBI Taxonomy" id="150365"/>
    <lineage>
        <taxon>Eukaryota</taxon>
        <taxon>Fungi</taxon>
        <taxon>Dikarya</taxon>
        <taxon>Ascomycota</taxon>
        <taxon>Pezizomycotina</taxon>
        <taxon>Dothideomycetes</taxon>
        <taxon>Dothideomycetidae</taxon>
        <taxon>Mycosphaerellales</taxon>
        <taxon>Teratosphaeriaceae</taxon>
        <taxon>Acrodontium</taxon>
    </lineage>
</organism>
<dbReference type="AlphaFoldDB" id="A0AAQ3M985"/>
<dbReference type="InterPro" id="IPR024790">
    <property type="entry name" value="APC4_long_dom"/>
</dbReference>
<proteinExistence type="predicted"/>
<feature type="domain" description="Anaphase-promoting complex subunit 4 long" evidence="7">
    <location>
        <begin position="319"/>
        <end position="510"/>
    </location>
</feature>